<evidence type="ECO:0008006" key="3">
    <source>
        <dbReference type="Google" id="ProtNLM"/>
    </source>
</evidence>
<dbReference type="OrthoDB" id="3762113at2759"/>
<dbReference type="Proteomes" id="UP000012338">
    <property type="component" value="Unassembled WGS sequence"/>
</dbReference>
<protein>
    <recommendedName>
        <fullName evidence="3">DDE-1 domain-containing protein</fullName>
    </recommendedName>
</protein>
<feature type="non-terminal residue" evidence="1">
    <location>
        <position position="1"/>
    </location>
</feature>
<accession>N4WZR9</accession>
<keyword evidence="2" id="KW-1185">Reference proteome</keyword>
<proteinExistence type="predicted"/>
<organism evidence="1 2">
    <name type="scientific">Cochliobolus heterostrophus (strain C4 / ATCC 48331 / race T)</name>
    <name type="common">Southern corn leaf blight fungus</name>
    <name type="synonym">Bipolaris maydis</name>
    <dbReference type="NCBI Taxonomy" id="665024"/>
    <lineage>
        <taxon>Eukaryota</taxon>
        <taxon>Fungi</taxon>
        <taxon>Dikarya</taxon>
        <taxon>Ascomycota</taxon>
        <taxon>Pezizomycotina</taxon>
        <taxon>Dothideomycetes</taxon>
        <taxon>Pleosporomycetidae</taxon>
        <taxon>Pleosporales</taxon>
        <taxon>Pleosporineae</taxon>
        <taxon>Pleosporaceae</taxon>
        <taxon>Bipolaris</taxon>
    </lineage>
</organism>
<evidence type="ECO:0000313" key="1">
    <source>
        <dbReference type="EMBL" id="ENI01683.1"/>
    </source>
</evidence>
<dbReference type="HOGENOM" id="CLU_183171_0_0_1"/>
<evidence type="ECO:0000313" key="2">
    <source>
        <dbReference type="Proteomes" id="UP000012338"/>
    </source>
</evidence>
<reference evidence="1 2" key="1">
    <citation type="journal article" date="2012" name="PLoS Pathog.">
        <title>Diverse lifestyles and strategies of plant pathogenesis encoded in the genomes of eighteen Dothideomycetes fungi.</title>
        <authorList>
            <person name="Ohm R.A."/>
            <person name="Feau N."/>
            <person name="Henrissat B."/>
            <person name="Schoch C.L."/>
            <person name="Horwitz B.A."/>
            <person name="Barry K.W."/>
            <person name="Condon B.J."/>
            <person name="Copeland A.C."/>
            <person name="Dhillon B."/>
            <person name="Glaser F."/>
            <person name="Hesse C.N."/>
            <person name="Kosti I."/>
            <person name="LaButti K."/>
            <person name="Lindquist E.A."/>
            <person name="Lucas S."/>
            <person name="Salamov A.A."/>
            <person name="Bradshaw R.E."/>
            <person name="Ciuffetti L."/>
            <person name="Hamelin R.C."/>
            <person name="Kema G.H.J."/>
            <person name="Lawrence C."/>
            <person name="Scott J.A."/>
            <person name="Spatafora J.W."/>
            <person name="Turgeon B.G."/>
            <person name="de Wit P.J.G.M."/>
            <person name="Zhong S."/>
            <person name="Goodwin S.B."/>
            <person name="Grigoriev I.V."/>
        </authorList>
    </citation>
    <scope>NUCLEOTIDE SEQUENCE [LARGE SCALE GENOMIC DNA]</scope>
    <source>
        <strain evidence="2">C4 / ATCC 48331 / race T</strain>
    </source>
</reference>
<reference evidence="2" key="2">
    <citation type="journal article" date="2013" name="PLoS Genet.">
        <title>Comparative genome structure, secondary metabolite, and effector coding capacity across Cochliobolus pathogens.</title>
        <authorList>
            <person name="Condon B.J."/>
            <person name="Leng Y."/>
            <person name="Wu D."/>
            <person name="Bushley K.E."/>
            <person name="Ohm R.A."/>
            <person name="Otillar R."/>
            <person name="Martin J."/>
            <person name="Schackwitz W."/>
            <person name="Grimwood J."/>
            <person name="MohdZainudin N."/>
            <person name="Xue C."/>
            <person name="Wang R."/>
            <person name="Manning V.A."/>
            <person name="Dhillon B."/>
            <person name="Tu Z.J."/>
            <person name="Steffenson B.J."/>
            <person name="Salamov A."/>
            <person name="Sun H."/>
            <person name="Lowry S."/>
            <person name="LaButti K."/>
            <person name="Han J."/>
            <person name="Copeland A."/>
            <person name="Lindquist E."/>
            <person name="Barry K."/>
            <person name="Schmutz J."/>
            <person name="Baker S.E."/>
            <person name="Ciuffetti L.M."/>
            <person name="Grigoriev I.V."/>
            <person name="Zhong S."/>
            <person name="Turgeon B.G."/>
        </authorList>
    </citation>
    <scope>NUCLEOTIDE SEQUENCE [LARGE SCALE GENOMIC DNA]</scope>
    <source>
        <strain evidence="2">C4 / ATCC 48331 / race T</strain>
    </source>
</reference>
<gene>
    <name evidence="1" type="ORF">COCC4DRAFT_147699</name>
</gene>
<dbReference type="AlphaFoldDB" id="N4WZR9"/>
<sequence>KAKHGILDQDIYNFDEAGLQIGIGGSFKVLTASQRRRAPLSLQPGDREWITLIACINAMGWSIPPCFILKAKLPSANS</sequence>
<name>N4WZR9_COCH4</name>
<dbReference type="EMBL" id="KB733467">
    <property type="protein sequence ID" value="ENI01683.1"/>
    <property type="molecule type" value="Genomic_DNA"/>
</dbReference>